<comment type="catalytic activity">
    <reaction evidence="6">
        <text>a 2'-deoxycytidine in DNA + S-adenosyl-L-methionine = a 5-methyl-2'-deoxycytidine in DNA + S-adenosyl-L-homocysteine + H(+)</text>
        <dbReference type="Rhea" id="RHEA:13681"/>
        <dbReference type="Rhea" id="RHEA-COMP:11369"/>
        <dbReference type="Rhea" id="RHEA-COMP:11370"/>
        <dbReference type="ChEBI" id="CHEBI:15378"/>
        <dbReference type="ChEBI" id="CHEBI:57856"/>
        <dbReference type="ChEBI" id="CHEBI:59789"/>
        <dbReference type="ChEBI" id="CHEBI:85452"/>
        <dbReference type="ChEBI" id="CHEBI:85454"/>
        <dbReference type="EC" id="2.1.1.37"/>
    </reaction>
</comment>
<reference evidence="10" key="1">
    <citation type="journal article" date="2019" name="Int. J. Syst. Evol. Microbiol.">
        <title>The Global Catalogue of Microorganisms (GCM) 10K type strain sequencing project: providing services to taxonomists for standard genome sequencing and annotation.</title>
        <authorList>
            <consortium name="The Broad Institute Genomics Platform"/>
            <consortium name="The Broad Institute Genome Sequencing Center for Infectious Disease"/>
            <person name="Wu L."/>
            <person name="Ma J."/>
        </authorList>
    </citation>
    <scope>NUCLEOTIDE SEQUENCE [LARGE SCALE GENOMIC DNA]</scope>
    <source>
        <strain evidence="10">CGMCC 4.7106</strain>
    </source>
</reference>
<dbReference type="PANTHER" id="PTHR10629">
    <property type="entry name" value="CYTOSINE-SPECIFIC METHYLTRANSFERASE"/>
    <property type="match status" value="1"/>
</dbReference>
<accession>A0ABW5D6X5</accession>
<keyword evidence="4 7" id="KW-0949">S-adenosyl-L-methionine</keyword>
<dbReference type="InterPro" id="IPR029063">
    <property type="entry name" value="SAM-dependent_MTases_sf"/>
</dbReference>
<dbReference type="InterPro" id="IPR001525">
    <property type="entry name" value="C5_MeTfrase"/>
</dbReference>
<name>A0ABW5D6X5_9BACT</name>
<keyword evidence="2 7" id="KW-0489">Methyltransferase</keyword>
<dbReference type="InterPro" id="IPR050390">
    <property type="entry name" value="C5-Methyltransferase"/>
</dbReference>
<keyword evidence="3 7" id="KW-0808">Transferase</keyword>
<keyword evidence="5" id="KW-0680">Restriction system</keyword>
<evidence type="ECO:0000313" key="9">
    <source>
        <dbReference type="EMBL" id="MFD2255781.1"/>
    </source>
</evidence>
<dbReference type="EC" id="2.1.1.37" evidence="1"/>
<gene>
    <name evidence="9" type="ORF">ACFSSA_03750</name>
</gene>
<comment type="similarity">
    <text evidence="7 8">Belongs to the class I-like SAM-binding methyltransferase superfamily. C5-methyltransferase family.</text>
</comment>
<dbReference type="EMBL" id="JBHUIT010000002">
    <property type="protein sequence ID" value="MFD2255781.1"/>
    <property type="molecule type" value="Genomic_DNA"/>
</dbReference>
<evidence type="ECO:0000256" key="4">
    <source>
        <dbReference type="ARBA" id="ARBA00022691"/>
    </source>
</evidence>
<dbReference type="Proteomes" id="UP001597375">
    <property type="component" value="Unassembled WGS sequence"/>
</dbReference>
<evidence type="ECO:0000256" key="5">
    <source>
        <dbReference type="ARBA" id="ARBA00022747"/>
    </source>
</evidence>
<evidence type="ECO:0000256" key="6">
    <source>
        <dbReference type="ARBA" id="ARBA00047422"/>
    </source>
</evidence>
<dbReference type="GO" id="GO:0003886">
    <property type="term" value="F:DNA (cytosine-5-)-methyltransferase activity"/>
    <property type="evidence" value="ECO:0007669"/>
    <property type="project" value="UniProtKB-EC"/>
</dbReference>
<evidence type="ECO:0000256" key="3">
    <source>
        <dbReference type="ARBA" id="ARBA00022679"/>
    </source>
</evidence>
<dbReference type="PANTHER" id="PTHR10629:SF52">
    <property type="entry name" value="DNA (CYTOSINE-5)-METHYLTRANSFERASE 1"/>
    <property type="match status" value="1"/>
</dbReference>
<dbReference type="GO" id="GO:0032259">
    <property type="term" value="P:methylation"/>
    <property type="evidence" value="ECO:0007669"/>
    <property type="project" value="UniProtKB-KW"/>
</dbReference>
<dbReference type="NCBIfam" id="TIGR00675">
    <property type="entry name" value="dcm"/>
    <property type="match status" value="1"/>
</dbReference>
<feature type="active site" evidence="7">
    <location>
        <position position="79"/>
    </location>
</feature>
<evidence type="ECO:0000256" key="2">
    <source>
        <dbReference type="ARBA" id="ARBA00022603"/>
    </source>
</evidence>
<evidence type="ECO:0000256" key="1">
    <source>
        <dbReference type="ARBA" id="ARBA00011975"/>
    </source>
</evidence>
<evidence type="ECO:0000256" key="7">
    <source>
        <dbReference type="PROSITE-ProRule" id="PRU01016"/>
    </source>
</evidence>
<dbReference type="RefSeq" id="WP_386818437.1">
    <property type="nucleotide sequence ID" value="NZ_JBHUIT010000002.1"/>
</dbReference>
<dbReference type="Gene3D" id="3.90.120.10">
    <property type="entry name" value="DNA Methylase, subunit A, domain 2"/>
    <property type="match status" value="1"/>
</dbReference>
<proteinExistence type="inferred from homology"/>
<evidence type="ECO:0000256" key="8">
    <source>
        <dbReference type="RuleBase" id="RU000416"/>
    </source>
</evidence>
<comment type="caution">
    <text evidence="9">The sequence shown here is derived from an EMBL/GenBank/DDBJ whole genome shotgun (WGS) entry which is preliminary data.</text>
</comment>
<dbReference type="Pfam" id="PF00145">
    <property type="entry name" value="DNA_methylase"/>
    <property type="match status" value="1"/>
</dbReference>
<dbReference type="Gene3D" id="3.40.50.150">
    <property type="entry name" value="Vaccinia Virus protein VP39"/>
    <property type="match status" value="1"/>
</dbReference>
<sequence length="312" mass="34443">MLECIDLFCGAGGLSLGLQRAGITVKLATDLDAGCEATYRRNFGDSPFLRGDITELRPEEFLDHVESRENLILAGGPPCQLFSRLNKSPRSNSREVAAYMNLIRSIKPAHVVFENVPAIKSRSDAWNLVITTLKDEGYHVEHGILRGIDFGLPQKRERMIVLASRNKIGLPMGEYDQPKTVREKIGEFPDTSDTIPNHVSLKLSAGNLARIRQIRAGENSRARGTSFSDSYSRLHWDAPAPTITTKCISFSNGRFGHPQYDRALTVREAATLQGFPHDFIFCGDLWSCARQVGNAVPPPIGEALGNAIFASY</sequence>
<protein>
    <recommendedName>
        <fullName evidence="1">DNA (cytosine-5-)-methyltransferase</fullName>
        <ecNumber evidence="1">2.1.1.37</ecNumber>
    </recommendedName>
</protein>
<dbReference type="PRINTS" id="PR00105">
    <property type="entry name" value="C5METTRFRASE"/>
</dbReference>
<evidence type="ECO:0000313" key="10">
    <source>
        <dbReference type="Proteomes" id="UP001597375"/>
    </source>
</evidence>
<dbReference type="SUPFAM" id="SSF53335">
    <property type="entry name" value="S-adenosyl-L-methionine-dependent methyltransferases"/>
    <property type="match status" value="1"/>
</dbReference>
<keyword evidence="10" id="KW-1185">Reference proteome</keyword>
<dbReference type="PROSITE" id="PS51679">
    <property type="entry name" value="SAM_MT_C5"/>
    <property type="match status" value="1"/>
</dbReference>
<organism evidence="9 10">
    <name type="scientific">Luteolibacter algae</name>
    <dbReference type="NCBI Taxonomy" id="454151"/>
    <lineage>
        <taxon>Bacteria</taxon>
        <taxon>Pseudomonadati</taxon>
        <taxon>Verrucomicrobiota</taxon>
        <taxon>Verrucomicrobiia</taxon>
        <taxon>Verrucomicrobiales</taxon>
        <taxon>Verrucomicrobiaceae</taxon>
        <taxon>Luteolibacter</taxon>
    </lineage>
</organism>